<evidence type="ECO:0000313" key="6">
    <source>
        <dbReference type="Proteomes" id="UP000018439"/>
    </source>
</evidence>
<dbReference type="Gene3D" id="1.10.10.60">
    <property type="entry name" value="Homeodomain-like"/>
    <property type="match status" value="1"/>
</dbReference>
<dbReference type="InterPro" id="IPR009057">
    <property type="entry name" value="Homeodomain-like_sf"/>
</dbReference>
<dbReference type="PROSITE" id="PS01124">
    <property type="entry name" value="HTH_ARAC_FAMILY_2"/>
    <property type="match status" value="1"/>
</dbReference>
<dbReference type="AlphaFoldDB" id="F3ZSR4"/>
<dbReference type="GO" id="GO:0003700">
    <property type="term" value="F:DNA-binding transcription factor activity"/>
    <property type="evidence" value="ECO:0007669"/>
    <property type="project" value="InterPro"/>
</dbReference>
<dbReference type="EMBL" id="CM001167">
    <property type="protein sequence ID" value="EGJ70938.1"/>
    <property type="molecule type" value="Genomic_DNA"/>
</dbReference>
<dbReference type="InterPro" id="IPR018060">
    <property type="entry name" value="HTH_AraC"/>
</dbReference>
<keyword evidence="1" id="KW-0805">Transcription regulation</keyword>
<keyword evidence="6" id="KW-1185">Reference proteome</keyword>
<accession>F3ZSR4</accession>
<protein>
    <submittedName>
        <fullName evidence="5">Transcriptional regulator, AraC family</fullName>
    </submittedName>
</protein>
<keyword evidence="3" id="KW-0804">Transcription</keyword>
<dbReference type="Proteomes" id="UP000018439">
    <property type="component" value="Chromosome"/>
</dbReference>
<dbReference type="HOGENOM" id="CLU_077934_0_0_10"/>
<organism evidence="5 6">
    <name type="scientific">Bacteroides coprosuis DSM 18011</name>
    <dbReference type="NCBI Taxonomy" id="679937"/>
    <lineage>
        <taxon>Bacteria</taxon>
        <taxon>Pseudomonadati</taxon>
        <taxon>Bacteroidota</taxon>
        <taxon>Bacteroidia</taxon>
        <taxon>Bacteroidales</taxon>
        <taxon>Bacteroidaceae</taxon>
        <taxon>Bacteroides</taxon>
    </lineage>
</organism>
<sequence length="289" mass="34360">MRKTIIKKMKTLYIKEHLACSNYVSDHYTGFTRHNIEANEEFDIEQHNLHYLLFVLEGTVEIRSDEFDYRIYKADTMVAFSKNSQLSGKAITKAKVYLLCFDKHVNVCDKLVLESLYTQFPIEKNEYLGLPIKEGMKRVLDSMDFYLDNRLQCMHLHTMKLQEIFFVFRGFYRKEDMINFFSPILNKTVNFKDFVIANYQKVKTVEELSILYGCSLRSFNRKFKEHFDDSPYNWILRQRAKHVKAQLLTPGIEFAEIIKEFKFSSASHFSTYCKKQFGVTPREIRKTVQ</sequence>
<dbReference type="eggNOG" id="COG2207">
    <property type="taxonomic scope" value="Bacteria"/>
</dbReference>
<keyword evidence="2" id="KW-0238">DNA-binding</keyword>
<evidence type="ECO:0000256" key="2">
    <source>
        <dbReference type="ARBA" id="ARBA00023125"/>
    </source>
</evidence>
<dbReference type="PANTHER" id="PTHR47504:SF5">
    <property type="entry name" value="RIGHT ORIGIN-BINDING PROTEIN"/>
    <property type="match status" value="1"/>
</dbReference>
<gene>
    <name evidence="5" type="ORF">Bcop_0721</name>
</gene>
<evidence type="ECO:0000313" key="5">
    <source>
        <dbReference type="EMBL" id="EGJ70938.1"/>
    </source>
</evidence>
<name>F3ZSR4_9BACE</name>
<reference evidence="5 6" key="1">
    <citation type="journal article" date="2011" name="Stand. Genomic Sci.">
        <title>Non-contiguous finished genome sequence of Bacteroides coprosuis type strain (PC139).</title>
        <authorList>
            <person name="Land M."/>
            <person name="Held B."/>
            <person name="Gronow S."/>
            <person name="Abt B."/>
            <person name="Lucas S."/>
            <person name="Del Rio T.G."/>
            <person name="Nolan M."/>
            <person name="Tice H."/>
            <person name="Cheng J.F."/>
            <person name="Pitluck S."/>
            <person name="Liolios K."/>
            <person name="Pagani I."/>
            <person name="Ivanova N."/>
            <person name="Mavromatis K."/>
            <person name="Mikhailova N."/>
            <person name="Pati A."/>
            <person name="Tapia R."/>
            <person name="Han C."/>
            <person name="Goodwin L."/>
            <person name="Chen A."/>
            <person name="Palaniappan K."/>
            <person name="Hauser L."/>
            <person name="Brambilla E.M."/>
            <person name="Rohde M."/>
            <person name="Goker M."/>
            <person name="Detter J.C."/>
            <person name="Woyke T."/>
            <person name="Bristow J."/>
            <person name="Eisen J.A."/>
            <person name="Markowitz V."/>
            <person name="Hugenholtz P."/>
            <person name="Kyrpides N.C."/>
            <person name="Klenk H.P."/>
            <person name="Lapidus A."/>
        </authorList>
    </citation>
    <scope>NUCLEOTIDE SEQUENCE [LARGE SCALE GENOMIC DNA]</scope>
    <source>
        <strain evidence="5 6">DSM 18011</strain>
    </source>
</reference>
<dbReference type="SUPFAM" id="SSF46689">
    <property type="entry name" value="Homeodomain-like"/>
    <property type="match status" value="2"/>
</dbReference>
<dbReference type="STRING" id="679937.Bcop_0721"/>
<proteinExistence type="predicted"/>
<evidence type="ECO:0000256" key="3">
    <source>
        <dbReference type="ARBA" id="ARBA00023163"/>
    </source>
</evidence>
<dbReference type="PANTHER" id="PTHR47504">
    <property type="entry name" value="RIGHT ORIGIN-BINDING PROTEIN"/>
    <property type="match status" value="1"/>
</dbReference>
<dbReference type="InterPro" id="IPR050959">
    <property type="entry name" value="MarA-like"/>
</dbReference>
<evidence type="ECO:0000256" key="1">
    <source>
        <dbReference type="ARBA" id="ARBA00023015"/>
    </source>
</evidence>
<dbReference type="SMART" id="SM00342">
    <property type="entry name" value="HTH_ARAC"/>
    <property type="match status" value="1"/>
</dbReference>
<evidence type="ECO:0000259" key="4">
    <source>
        <dbReference type="PROSITE" id="PS01124"/>
    </source>
</evidence>
<feature type="domain" description="HTH araC/xylS-type" evidence="4">
    <location>
        <begin position="189"/>
        <end position="287"/>
    </location>
</feature>
<dbReference type="Pfam" id="PF12833">
    <property type="entry name" value="HTH_18"/>
    <property type="match status" value="1"/>
</dbReference>
<dbReference type="GO" id="GO:0043565">
    <property type="term" value="F:sequence-specific DNA binding"/>
    <property type="evidence" value="ECO:0007669"/>
    <property type="project" value="InterPro"/>
</dbReference>